<comment type="caution">
    <text evidence="1">The sequence shown here is derived from an EMBL/GenBank/DDBJ whole genome shotgun (WGS) entry which is preliminary data.</text>
</comment>
<keyword evidence="2" id="KW-1185">Reference proteome</keyword>
<organism evidence="1 2">
    <name type="scientific">Ceratocystis fimbriata CBS 114723</name>
    <dbReference type="NCBI Taxonomy" id="1035309"/>
    <lineage>
        <taxon>Eukaryota</taxon>
        <taxon>Fungi</taxon>
        <taxon>Dikarya</taxon>
        <taxon>Ascomycota</taxon>
        <taxon>Pezizomycotina</taxon>
        <taxon>Sordariomycetes</taxon>
        <taxon>Hypocreomycetidae</taxon>
        <taxon>Microascales</taxon>
        <taxon>Ceratocystidaceae</taxon>
        <taxon>Ceratocystis</taxon>
    </lineage>
</organism>
<dbReference type="Proteomes" id="UP000222788">
    <property type="component" value="Unassembled WGS sequence"/>
</dbReference>
<sequence length="282" mass="31681">MMPYHRTAVPPNMAERKTKLVQRLRKNQTCNNLGTGDINAKDNDMAFITKEKGQAVLPASEKSLPGNSLQEGFLMEYDRHAKYWSSDDYAKIIIEEDEDKIGTHKCAEKGREITLIPRNEDTATEALPFDGFTQLSHFDLDIFEEPDAQLTTCELPWPAKIPDHGETDDYSITSIPSSDITCPNSPTDSAHHEGDFPGMCELSQENMSAPTPSDYFDQKEEEKVVLEACIEGNTYLAMGTQGEDLLRQEGVELNSSRVRFGISMDRFSSSVEFGRELDEKLL</sequence>
<reference evidence="1 2" key="2">
    <citation type="journal article" date="2013" name="IMA Fungus">
        <title>IMA Genome-F 1: Ceratocystis fimbriata: Draft nuclear genome sequence for the plant pathogen, Ceratocystis fimbriata.</title>
        <authorList>
            <person name="Wilken P.M."/>
            <person name="Steenkamp E.T."/>
            <person name="Wingfield M.J."/>
            <person name="de Beer Z.W."/>
            <person name="Wingfield B.D."/>
        </authorList>
    </citation>
    <scope>NUCLEOTIDE SEQUENCE [LARGE SCALE GENOMIC DNA]</scope>
    <source>
        <strain evidence="1 2">CBS 114723</strain>
    </source>
</reference>
<name>A0A2C5W7R6_9PEZI</name>
<evidence type="ECO:0000313" key="2">
    <source>
        <dbReference type="Proteomes" id="UP000222788"/>
    </source>
</evidence>
<dbReference type="AlphaFoldDB" id="A0A2C5W7R6"/>
<reference evidence="1 2" key="1">
    <citation type="journal article" date="2013" name="Fungal Biol.">
        <title>Analysis of microsatellite markers in the genome of the plant pathogen Ceratocystis fimbriata.</title>
        <authorList>
            <person name="Simpson M.C."/>
            <person name="Wilken P.M."/>
            <person name="Coetzee M.P."/>
            <person name="Wingfield M.J."/>
            <person name="Wingfield B.D."/>
        </authorList>
    </citation>
    <scope>NUCLEOTIDE SEQUENCE [LARGE SCALE GENOMIC DNA]</scope>
    <source>
        <strain evidence="1 2">CBS 114723</strain>
    </source>
</reference>
<gene>
    <name evidence="1" type="ORF">CFIMG_004731RA</name>
</gene>
<protein>
    <submittedName>
        <fullName evidence="1">Uncharacterized protein</fullName>
    </submittedName>
</protein>
<evidence type="ECO:0000313" key="1">
    <source>
        <dbReference type="EMBL" id="PHH49959.1"/>
    </source>
</evidence>
<proteinExistence type="predicted"/>
<accession>A0A2C5W7R6</accession>
<dbReference type="EMBL" id="APWK03000159">
    <property type="protein sequence ID" value="PHH49959.1"/>
    <property type="molecule type" value="Genomic_DNA"/>
</dbReference>